<dbReference type="Pfam" id="PF02771">
    <property type="entry name" value="Acyl-CoA_dh_N"/>
    <property type="match status" value="1"/>
</dbReference>
<evidence type="ECO:0000313" key="8">
    <source>
        <dbReference type="EMBL" id="PTM60190.1"/>
    </source>
</evidence>
<dbReference type="GO" id="GO:0050660">
    <property type="term" value="F:flavin adenine dinucleotide binding"/>
    <property type="evidence" value="ECO:0007669"/>
    <property type="project" value="InterPro"/>
</dbReference>
<dbReference type="RefSeq" id="WP_108175797.1">
    <property type="nucleotide sequence ID" value="NZ_PZZL01000003.1"/>
</dbReference>
<evidence type="ECO:0000313" key="9">
    <source>
        <dbReference type="Proteomes" id="UP000241808"/>
    </source>
</evidence>
<dbReference type="InterPro" id="IPR013786">
    <property type="entry name" value="AcylCoA_DH/ox_N"/>
</dbReference>
<accession>A0A2T4ZE97</accession>
<name>A0A2T4ZE97_9HYPH</name>
<dbReference type="OrthoDB" id="2450120at2"/>
<comment type="caution">
    <text evidence="8">The sequence shown here is derived from an EMBL/GenBank/DDBJ whole genome shotgun (WGS) entry which is preliminary data.</text>
</comment>
<keyword evidence="3" id="KW-0285">Flavoprotein</keyword>
<feature type="domain" description="Acyl-CoA dehydrogenase/oxidase N-terminal" evidence="7">
    <location>
        <begin position="5"/>
        <end position="93"/>
    </location>
</feature>
<proteinExistence type="inferred from homology"/>
<dbReference type="GO" id="GO:0003995">
    <property type="term" value="F:acyl-CoA dehydrogenase activity"/>
    <property type="evidence" value="ECO:0007669"/>
    <property type="project" value="TreeGrafter"/>
</dbReference>
<keyword evidence="4" id="KW-0274">FAD</keyword>
<gene>
    <name evidence="8" type="ORF">C8P69_103118</name>
</gene>
<dbReference type="PANTHER" id="PTHR43884">
    <property type="entry name" value="ACYL-COA DEHYDROGENASE"/>
    <property type="match status" value="1"/>
</dbReference>
<dbReference type="EMBL" id="PZZL01000003">
    <property type="protein sequence ID" value="PTM60190.1"/>
    <property type="molecule type" value="Genomic_DNA"/>
</dbReference>
<comment type="similarity">
    <text evidence="2">Belongs to the acyl-CoA dehydrogenase family.</text>
</comment>
<evidence type="ECO:0000259" key="6">
    <source>
        <dbReference type="Pfam" id="PF00441"/>
    </source>
</evidence>
<dbReference type="InterPro" id="IPR036250">
    <property type="entry name" value="AcylCo_DH-like_C"/>
</dbReference>
<organism evidence="8 9">
    <name type="scientific">Phreatobacter oligotrophus</name>
    <dbReference type="NCBI Taxonomy" id="1122261"/>
    <lineage>
        <taxon>Bacteria</taxon>
        <taxon>Pseudomonadati</taxon>
        <taxon>Pseudomonadota</taxon>
        <taxon>Alphaproteobacteria</taxon>
        <taxon>Hyphomicrobiales</taxon>
        <taxon>Phreatobacteraceae</taxon>
        <taxon>Phreatobacter</taxon>
    </lineage>
</organism>
<comment type="cofactor">
    <cofactor evidence="1">
        <name>FAD</name>
        <dbReference type="ChEBI" id="CHEBI:57692"/>
    </cofactor>
</comment>
<dbReference type="Proteomes" id="UP000241808">
    <property type="component" value="Unassembled WGS sequence"/>
</dbReference>
<protein>
    <submittedName>
        <fullName evidence="8">Acyl-CoA dehydrogenase-like protein</fullName>
    </submittedName>
</protein>
<evidence type="ECO:0000256" key="5">
    <source>
        <dbReference type="ARBA" id="ARBA00023002"/>
    </source>
</evidence>
<evidence type="ECO:0000256" key="1">
    <source>
        <dbReference type="ARBA" id="ARBA00001974"/>
    </source>
</evidence>
<sequence length="324" mass="32975">MTDSLITETADRLMADHVTPAAVRALAAGGSPAALWAGLAESGFLDALASEEAGGAGLTEMDMLPVLLAAGRHGLPLPFGATIAARAAIAAAGETAPEGIIALAASGRRDGGNLIAQVPAGEHAEGVLVPDGDGAILLSVASATVETAGDGTACRMAWNGANGPRIAGFDALATGARIEAAEMAGAMEAMQVTTLRYANDRSQFGRAIGKFQAVQQQLSVMTELVHGARAAVHVAAAAPGSLDATAAAKVTVGEAAAQVVAIAHAVHGAIGMTEELDLHLLSERIRRGRLRYGSERHWAERLGQAVLASQEATLLDFVRNRVFS</sequence>
<evidence type="ECO:0000256" key="3">
    <source>
        <dbReference type="ARBA" id="ARBA00022630"/>
    </source>
</evidence>
<dbReference type="InterPro" id="IPR009075">
    <property type="entry name" value="AcylCo_DH/oxidase_C"/>
</dbReference>
<keyword evidence="5" id="KW-0560">Oxidoreductase</keyword>
<dbReference type="Gene3D" id="1.20.140.10">
    <property type="entry name" value="Butyryl-CoA Dehydrogenase, subunit A, domain 3"/>
    <property type="match status" value="1"/>
</dbReference>
<dbReference type="InterPro" id="IPR037069">
    <property type="entry name" value="AcylCoA_DH/ox_N_sf"/>
</dbReference>
<dbReference type="SUPFAM" id="SSF47203">
    <property type="entry name" value="Acyl-CoA dehydrogenase C-terminal domain-like"/>
    <property type="match status" value="1"/>
</dbReference>
<feature type="domain" description="Acyl-CoA dehydrogenase/oxidase C-terminal" evidence="6">
    <location>
        <begin position="180"/>
        <end position="295"/>
    </location>
</feature>
<dbReference type="InterPro" id="IPR009100">
    <property type="entry name" value="AcylCoA_DH/oxidase_NM_dom_sf"/>
</dbReference>
<reference evidence="8 9" key="1">
    <citation type="submission" date="2018-04" db="EMBL/GenBank/DDBJ databases">
        <title>Genomic Encyclopedia of Archaeal and Bacterial Type Strains, Phase II (KMG-II): from individual species to whole genera.</title>
        <authorList>
            <person name="Goeker M."/>
        </authorList>
    </citation>
    <scope>NUCLEOTIDE SEQUENCE [LARGE SCALE GENOMIC DNA]</scope>
    <source>
        <strain evidence="8 9">DSM 25521</strain>
    </source>
</reference>
<dbReference type="SUPFAM" id="SSF56645">
    <property type="entry name" value="Acyl-CoA dehydrogenase NM domain-like"/>
    <property type="match status" value="1"/>
</dbReference>
<dbReference type="Pfam" id="PF00441">
    <property type="entry name" value="Acyl-CoA_dh_1"/>
    <property type="match status" value="1"/>
</dbReference>
<dbReference type="AlphaFoldDB" id="A0A2T4ZE97"/>
<dbReference type="Gene3D" id="1.10.540.10">
    <property type="entry name" value="Acyl-CoA dehydrogenase/oxidase, N-terminal domain"/>
    <property type="match status" value="1"/>
</dbReference>
<dbReference type="PANTHER" id="PTHR43884:SF20">
    <property type="entry name" value="ACYL-COA DEHYDROGENASE FADE28"/>
    <property type="match status" value="1"/>
</dbReference>
<evidence type="ECO:0000256" key="4">
    <source>
        <dbReference type="ARBA" id="ARBA00022827"/>
    </source>
</evidence>
<evidence type="ECO:0000256" key="2">
    <source>
        <dbReference type="ARBA" id="ARBA00009347"/>
    </source>
</evidence>
<evidence type="ECO:0000259" key="7">
    <source>
        <dbReference type="Pfam" id="PF02771"/>
    </source>
</evidence>
<keyword evidence="9" id="KW-1185">Reference proteome</keyword>